<comment type="caution">
    <text evidence="8">The sequence shown here is derived from an EMBL/GenBank/DDBJ whole genome shotgun (WGS) entry which is preliminary data.</text>
</comment>
<dbReference type="PANTHER" id="PTHR43374:SF1">
    <property type="entry name" value="FLAVIN PRENYLTRANSFERASE PAD1, MITOCHONDRIAL"/>
    <property type="match status" value="1"/>
</dbReference>
<dbReference type="InterPro" id="IPR036551">
    <property type="entry name" value="Flavin_trans-like"/>
</dbReference>
<keyword evidence="5" id="KW-0058">Aromatic hydrocarbons catabolism</keyword>
<keyword evidence="3 5" id="KW-0288">FMN</keyword>
<dbReference type="HAMAP" id="MF_01986">
    <property type="entry name" value="ubiX_pad_yclB"/>
    <property type="match status" value="1"/>
</dbReference>
<evidence type="ECO:0000256" key="4">
    <source>
        <dbReference type="ARBA" id="ARBA00022679"/>
    </source>
</evidence>
<feature type="binding site" evidence="5">
    <location>
        <begin position="9"/>
        <end position="11"/>
    </location>
    <ligand>
        <name>FMN</name>
        <dbReference type="ChEBI" id="CHEBI:58210"/>
    </ligand>
</feature>
<keyword evidence="1 5" id="KW-0637">Prenyltransferase</keyword>
<comment type="function">
    <text evidence="5">Involved in the non-oxidative decarboxylation and detoxification of phenolic derivatives. Flavin prenyltransferase that catalyzes the synthesis of the prenylated FMN cofactor (prenyl-FMN) for phenolic acid decarboxylase.</text>
</comment>
<feature type="binding site" evidence="5">
    <location>
        <position position="35"/>
    </location>
    <ligand>
        <name>FMN</name>
        <dbReference type="ChEBI" id="CHEBI:58210"/>
    </ligand>
</feature>
<feature type="binding site" evidence="5">
    <location>
        <position position="121"/>
    </location>
    <ligand>
        <name>FMN</name>
        <dbReference type="ChEBI" id="CHEBI:58210"/>
    </ligand>
</feature>
<proteinExistence type="inferred from homology"/>
<dbReference type="InterPro" id="IPR032901">
    <property type="entry name" value="UbiX_pad_YclB"/>
</dbReference>
<keyword evidence="2 5" id="KW-0285">Flavoprotein</keyword>
<evidence type="ECO:0000256" key="2">
    <source>
        <dbReference type="ARBA" id="ARBA00022630"/>
    </source>
</evidence>
<evidence type="ECO:0000313" key="9">
    <source>
        <dbReference type="Proteomes" id="UP001500683"/>
    </source>
</evidence>
<dbReference type="Gene3D" id="3.40.50.1950">
    <property type="entry name" value="Flavin prenyltransferase-like"/>
    <property type="match status" value="1"/>
</dbReference>
<comment type="subunit">
    <text evidence="5">Homododecamer.</text>
</comment>
<keyword evidence="4 5" id="KW-0808">Transferase</keyword>
<evidence type="ECO:0000256" key="6">
    <source>
        <dbReference type="SAM" id="MobiDB-lite"/>
    </source>
</evidence>
<dbReference type="RefSeq" id="WP_344951047.1">
    <property type="nucleotide sequence ID" value="NZ_BAAAZG010000031.1"/>
</dbReference>
<feature type="binding site" evidence="5">
    <location>
        <begin position="86"/>
        <end position="89"/>
    </location>
    <ligand>
        <name>FMN</name>
        <dbReference type="ChEBI" id="CHEBI:58210"/>
    </ligand>
</feature>
<dbReference type="Pfam" id="PF02441">
    <property type="entry name" value="Flavoprotein"/>
    <property type="match status" value="1"/>
</dbReference>
<protein>
    <recommendedName>
        <fullName evidence="5">Probable UbiX-like flavin prenyltransferase</fullName>
        <ecNumber evidence="5">2.5.1.129</ecNumber>
    </recommendedName>
    <alternativeName>
        <fullName evidence="5">Phenolic acid decarboxylase subunit B</fullName>
        <shortName evidence="5">PAD</shortName>
    </alternativeName>
</protein>
<feature type="domain" description="Flavoprotein" evidence="7">
    <location>
        <begin position="1"/>
        <end position="172"/>
    </location>
</feature>
<keyword evidence="5" id="KW-0216">Detoxification</keyword>
<organism evidence="8 9">
    <name type="scientific">Actinomadura miaoliensis</name>
    <dbReference type="NCBI Taxonomy" id="430685"/>
    <lineage>
        <taxon>Bacteria</taxon>
        <taxon>Bacillati</taxon>
        <taxon>Actinomycetota</taxon>
        <taxon>Actinomycetes</taxon>
        <taxon>Streptosporangiales</taxon>
        <taxon>Thermomonosporaceae</taxon>
        <taxon>Actinomadura</taxon>
    </lineage>
</organism>
<dbReference type="HAMAP" id="MF_01984">
    <property type="entry name" value="ubiX_pad"/>
    <property type="match status" value="1"/>
</dbReference>
<name>A0ABP7W5S9_9ACTN</name>
<dbReference type="EMBL" id="BAAAZG010000031">
    <property type="protein sequence ID" value="GAA4081845.1"/>
    <property type="molecule type" value="Genomic_DNA"/>
</dbReference>
<evidence type="ECO:0000259" key="7">
    <source>
        <dbReference type="Pfam" id="PF02441"/>
    </source>
</evidence>
<evidence type="ECO:0000256" key="5">
    <source>
        <dbReference type="HAMAP-Rule" id="MF_01986"/>
    </source>
</evidence>
<dbReference type="SUPFAM" id="SSF52507">
    <property type="entry name" value="Homo-oligomeric flavin-containing Cys decarboxylases, HFCD"/>
    <property type="match status" value="1"/>
</dbReference>
<dbReference type="InterPro" id="IPR004507">
    <property type="entry name" value="UbiX-like"/>
</dbReference>
<dbReference type="EC" id="2.5.1.129" evidence="5"/>
<evidence type="ECO:0000256" key="3">
    <source>
        <dbReference type="ARBA" id="ARBA00022643"/>
    </source>
</evidence>
<evidence type="ECO:0000313" key="8">
    <source>
        <dbReference type="EMBL" id="GAA4081845.1"/>
    </source>
</evidence>
<gene>
    <name evidence="8" type="ORF">GCM10022214_46070</name>
</gene>
<dbReference type="Proteomes" id="UP001500683">
    <property type="component" value="Unassembled WGS sequence"/>
</dbReference>
<feature type="region of interest" description="Disordered" evidence="6">
    <location>
        <begin position="184"/>
        <end position="220"/>
    </location>
</feature>
<evidence type="ECO:0000256" key="1">
    <source>
        <dbReference type="ARBA" id="ARBA00022602"/>
    </source>
</evidence>
<comment type="catalytic activity">
    <reaction evidence="5">
        <text>dimethylallyl phosphate + FMNH2 = prenylated FMNH2 + phosphate</text>
        <dbReference type="Rhea" id="RHEA:37743"/>
        <dbReference type="ChEBI" id="CHEBI:43474"/>
        <dbReference type="ChEBI" id="CHEBI:57618"/>
        <dbReference type="ChEBI" id="CHEBI:87467"/>
        <dbReference type="ChEBI" id="CHEBI:88052"/>
        <dbReference type="EC" id="2.5.1.129"/>
    </reaction>
</comment>
<dbReference type="InterPro" id="IPR003382">
    <property type="entry name" value="Flavoprotein"/>
</dbReference>
<keyword evidence="9" id="KW-1185">Reference proteome</keyword>
<sequence length="220" mass="23302">MRLVVAMTGATGAIIGVRLLTALRELDVETHLVVSRWARATIAEETPYTVREVTGLASVSYAPDDQGAAISSGSFRTDGMAVAPCSMKTVAGIRTGYADDLIGRAADVTLKEGRRLVLLAREAPLSTIHLENLLALSRMGATVLPPAPAFYDRPATVADIVEHIVGRTLDQFGLDLPTARRWTGMRQGARSPAAAPSRDQRPVAAADRTPVDDDTVAATA</sequence>
<dbReference type="NCBIfam" id="TIGR00421">
    <property type="entry name" value="ubiX_pad"/>
    <property type="match status" value="1"/>
</dbReference>
<accession>A0ABP7W5S9</accession>
<dbReference type="NCBIfam" id="NF004685">
    <property type="entry name" value="PRK06029.1"/>
    <property type="match status" value="1"/>
</dbReference>
<reference evidence="9" key="1">
    <citation type="journal article" date="2019" name="Int. J. Syst. Evol. Microbiol.">
        <title>The Global Catalogue of Microorganisms (GCM) 10K type strain sequencing project: providing services to taxonomists for standard genome sequencing and annotation.</title>
        <authorList>
            <consortium name="The Broad Institute Genomics Platform"/>
            <consortium name="The Broad Institute Genome Sequencing Center for Infectious Disease"/>
            <person name="Wu L."/>
            <person name="Ma J."/>
        </authorList>
    </citation>
    <scope>NUCLEOTIDE SEQUENCE [LARGE SCALE GENOMIC DNA]</scope>
    <source>
        <strain evidence="9">JCM 16702</strain>
    </source>
</reference>
<dbReference type="PANTHER" id="PTHR43374">
    <property type="entry name" value="FLAVIN PRENYLTRANSFERASE"/>
    <property type="match status" value="1"/>
</dbReference>
<comment type="similarity">
    <text evidence="5">Belongs to the UbiX/PAD1 family. YclB subfamily.</text>
</comment>